<feature type="compositionally biased region" description="Basic and acidic residues" evidence="1">
    <location>
        <begin position="163"/>
        <end position="172"/>
    </location>
</feature>
<dbReference type="EMBL" id="CAADRP010001555">
    <property type="protein sequence ID" value="VFU41062.1"/>
    <property type="molecule type" value="Genomic_DNA"/>
</dbReference>
<organism evidence="2">
    <name type="scientific">Salix viminalis</name>
    <name type="common">Common osier</name>
    <name type="synonym">Basket willow</name>
    <dbReference type="NCBI Taxonomy" id="40686"/>
    <lineage>
        <taxon>Eukaryota</taxon>
        <taxon>Viridiplantae</taxon>
        <taxon>Streptophyta</taxon>
        <taxon>Embryophyta</taxon>
        <taxon>Tracheophyta</taxon>
        <taxon>Spermatophyta</taxon>
        <taxon>Magnoliopsida</taxon>
        <taxon>eudicotyledons</taxon>
        <taxon>Gunneridae</taxon>
        <taxon>Pentapetalae</taxon>
        <taxon>rosids</taxon>
        <taxon>fabids</taxon>
        <taxon>Malpighiales</taxon>
        <taxon>Salicaceae</taxon>
        <taxon>Saliceae</taxon>
        <taxon>Salix</taxon>
    </lineage>
</organism>
<sequence length="220" mass="24005">MATEIATSHQTPSDHRPIEKVTEEVKPVEPEIVSVAKKTEEEEEADLKPNELASQSTPLAKSEGEVEDKEAEPPTAEVKMIDDAPIVDVPVDDEKEVVRDPIPDPHISSALAPVTSVVNGKSVAPAIEFVPKEAEEQPSSSSLEELPREEPNTVDVPVSLEEAVEKPREPPEVLIIKESEPIVAKDTEDSGVLKEVDKPELVIPEDEVKLQRRSEAGKQV</sequence>
<evidence type="ECO:0000256" key="1">
    <source>
        <dbReference type="SAM" id="MobiDB-lite"/>
    </source>
</evidence>
<accession>A0A6N2LZM7</accession>
<evidence type="ECO:0000313" key="2">
    <source>
        <dbReference type="EMBL" id="VFU41062.1"/>
    </source>
</evidence>
<dbReference type="AlphaFoldDB" id="A0A6N2LZM7"/>
<feature type="compositionally biased region" description="Polar residues" evidence="1">
    <location>
        <begin position="1"/>
        <end position="11"/>
    </location>
</feature>
<feature type="compositionally biased region" description="Basic and acidic residues" evidence="1">
    <location>
        <begin position="12"/>
        <end position="29"/>
    </location>
</feature>
<reference evidence="2" key="1">
    <citation type="submission" date="2019-03" db="EMBL/GenBank/DDBJ databases">
        <authorList>
            <person name="Mank J."/>
            <person name="Almeida P."/>
        </authorList>
    </citation>
    <scope>NUCLEOTIDE SEQUENCE</scope>
    <source>
        <strain evidence="2">78183</strain>
    </source>
</reference>
<gene>
    <name evidence="2" type="ORF">SVIM_LOCUS239420</name>
</gene>
<feature type="region of interest" description="Disordered" evidence="1">
    <location>
        <begin position="131"/>
        <end position="172"/>
    </location>
</feature>
<dbReference type="PANTHER" id="PTHR37729">
    <property type="entry name" value="NEUROFILAMENT PROTEIN-LIKE PROTEIN"/>
    <property type="match status" value="1"/>
</dbReference>
<protein>
    <submittedName>
        <fullName evidence="2">Uncharacterized protein</fullName>
    </submittedName>
</protein>
<name>A0A6N2LZM7_SALVM</name>
<proteinExistence type="predicted"/>
<feature type="region of interest" description="Disordered" evidence="1">
    <location>
        <begin position="1"/>
        <end position="88"/>
    </location>
</feature>
<dbReference type="PANTHER" id="PTHR37729:SF1">
    <property type="entry name" value="NEUROFILAMENT PROTEIN-LIKE PROTEIN"/>
    <property type="match status" value="1"/>
</dbReference>